<dbReference type="SUPFAM" id="SSF52540">
    <property type="entry name" value="P-loop containing nucleoside triphosphate hydrolases"/>
    <property type="match status" value="1"/>
</dbReference>
<accession>A0A928VML9</accession>
<dbReference type="EMBL" id="JADEXQ010000014">
    <property type="protein sequence ID" value="MBE9029290.1"/>
    <property type="molecule type" value="Genomic_DNA"/>
</dbReference>
<keyword evidence="1" id="KW-0418">Kinase</keyword>
<proteinExistence type="predicted"/>
<dbReference type="Proteomes" id="UP000625316">
    <property type="component" value="Unassembled WGS sequence"/>
</dbReference>
<gene>
    <name evidence="1" type="ORF">IQ266_05880</name>
</gene>
<keyword evidence="2" id="KW-1185">Reference proteome</keyword>
<evidence type="ECO:0000313" key="2">
    <source>
        <dbReference type="Proteomes" id="UP000625316"/>
    </source>
</evidence>
<sequence>MLQAWQQFCSGNSQPLQQCLEAEFPPDECWARADFDRSAEFQRRWQWLEMAQPQLQEFFAARNFPDTWILPLWSVWLPLACQLQDWQRLAHPTPQIIGFLGGQGSGKTTLTTLLKCLLELQGYRVLAWSIDDLYLPYEDRLALAQQDPRLIWRGPPGTHDVSLGRDILQQFKARRPSVAVPRFDKSRHSGAGDRSGFEPVDAVDFVLFEGWFVGAQPLAPERLEQLRWPDPIRTAADRQFAQDMNQALQTYQPLWAMLDHLVVLQLQDYRWSQQWRQQAEQQMRAQGLPGMSDLEIQAFVEYFWRTLHPDLFITPLAADGADLVLEIGADHLPDRVYRPGA</sequence>
<comment type="caution">
    <text evidence="1">The sequence shown here is derived from an EMBL/GenBank/DDBJ whole genome shotgun (WGS) entry which is preliminary data.</text>
</comment>
<evidence type="ECO:0000313" key="1">
    <source>
        <dbReference type="EMBL" id="MBE9029290.1"/>
    </source>
</evidence>
<name>A0A928VML9_9CYAN</name>
<reference evidence="1" key="1">
    <citation type="submission" date="2020-10" db="EMBL/GenBank/DDBJ databases">
        <authorList>
            <person name="Castelo-Branco R."/>
            <person name="Eusebio N."/>
            <person name="Adriana R."/>
            <person name="Vieira A."/>
            <person name="Brugerolle De Fraissinette N."/>
            <person name="Rezende De Castro R."/>
            <person name="Schneider M.P."/>
            <person name="Vasconcelos V."/>
            <person name="Leao P.N."/>
        </authorList>
    </citation>
    <scope>NUCLEOTIDE SEQUENCE</scope>
    <source>
        <strain evidence="1">LEGE 11480</strain>
    </source>
</reference>
<organism evidence="1 2">
    <name type="scientific">Romeriopsis navalis LEGE 11480</name>
    <dbReference type="NCBI Taxonomy" id="2777977"/>
    <lineage>
        <taxon>Bacteria</taxon>
        <taxon>Bacillati</taxon>
        <taxon>Cyanobacteriota</taxon>
        <taxon>Cyanophyceae</taxon>
        <taxon>Leptolyngbyales</taxon>
        <taxon>Leptolyngbyaceae</taxon>
        <taxon>Romeriopsis</taxon>
        <taxon>Romeriopsis navalis</taxon>
    </lineage>
</organism>
<dbReference type="AlphaFoldDB" id="A0A928VML9"/>
<dbReference type="InterPro" id="IPR027417">
    <property type="entry name" value="P-loop_NTPase"/>
</dbReference>
<dbReference type="GO" id="GO:0016301">
    <property type="term" value="F:kinase activity"/>
    <property type="evidence" value="ECO:0007669"/>
    <property type="project" value="UniProtKB-KW"/>
</dbReference>
<protein>
    <submittedName>
        <fullName evidence="1">Glycerate kinase</fullName>
    </submittedName>
</protein>
<dbReference type="Gene3D" id="3.40.50.300">
    <property type="entry name" value="P-loop containing nucleotide triphosphate hydrolases"/>
    <property type="match status" value="1"/>
</dbReference>
<keyword evidence="1" id="KW-0808">Transferase</keyword>